<feature type="chain" id="PRO_5036791484" evidence="8">
    <location>
        <begin position="22"/>
        <end position="922"/>
    </location>
</feature>
<keyword evidence="8" id="KW-0732">Signal</keyword>
<evidence type="ECO:0000256" key="3">
    <source>
        <dbReference type="ARBA" id="ARBA00022989"/>
    </source>
</evidence>
<feature type="region of interest" description="Disordered" evidence="7">
    <location>
        <begin position="568"/>
        <end position="588"/>
    </location>
</feature>
<dbReference type="Proteomes" id="UP000790347">
    <property type="component" value="Unassembled WGS sequence"/>
</dbReference>
<dbReference type="Gene3D" id="1.10.2000.10">
    <property type="entry name" value="Frizzled cysteine-rich domain"/>
    <property type="match status" value="1"/>
</dbReference>
<evidence type="ECO:0000256" key="2">
    <source>
        <dbReference type="ARBA" id="ARBA00022692"/>
    </source>
</evidence>
<feature type="compositionally biased region" description="Low complexity" evidence="7">
    <location>
        <begin position="569"/>
        <end position="578"/>
    </location>
</feature>
<gene>
    <name evidence="9" type="ORF">DERF_010168</name>
</gene>
<keyword evidence="5" id="KW-0325">Glycoprotein</keyword>
<feature type="compositionally biased region" description="Polar residues" evidence="7">
    <location>
        <begin position="801"/>
        <end position="815"/>
    </location>
</feature>
<feature type="compositionally biased region" description="Basic and acidic residues" evidence="7">
    <location>
        <begin position="824"/>
        <end position="836"/>
    </location>
</feature>
<keyword evidence="2" id="KW-0812">Transmembrane</keyword>
<keyword evidence="3" id="KW-1133">Transmembrane helix</keyword>
<reference evidence="9" key="2">
    <citation type="journal article" date="2022" name="Res Sq">
        <title>Comparative Genomics Reveals Insights into the Divergent Evolution of Astigmatic Mites and Household Pest Adaptations.</title>
        <authorList>
            <person name="Xiong Q."/>
            <person name="Wan A.T.-Y."/>
            <person name="Liu X.-Y."/>
            <person name="Fung C.S.-H."/>
            <person name="Xiao X."/>
            <person name="Malainual N."/>
            <person name="Hou J."/>
            <person name="Wang L."/>
            <person name="Wang M."/>
            <person name="Yang K."/>
            <person name="Cui Y."/>
            <person name="Leung E."/>
            <person name="Nong W."/>
            <person name="Shin S.-K."/>
            <person name="Au S."/>
            <person name="Jeong K.Y."/>
            <person name="Chew F.T."/>
            <person name="Hui J."/>
            <person name="Leung T.F."/>
            <person name="Tungtrongchitr A."/>
            <person name="Zhong N."/>
            <person name="Liu Z."/>
            <person name="Tsui S."/>
        </authorList>
    </citation>
    <scope>NUCLEOTIDE SEQUENCE</scope>
    <source>
        <strain evidence="9">Derf</strain>
        <tissue evidence="9">Whole organism</tissue>
    </source>
</reference>
<organism evidence="9 10">
    <name type="scientific">Dermatophagoides farinae</name>
    <name type="common">American house dust mite</name>
    <dbReference type="NCBI Taxonomy" id="6954"/>
    <lineage>
        <taxon>Eukaryota</taxon>
        <taxon>Metazoa</taxon>
        <taxon>Ecdysozoa</taxon>
        <taxon>Arthropoda</taxon>
        <taxon>Chelicerata</taxon>
        <taxon>Arachnida</taxon>
        <taxon>Acari</taxon>
        <taxon>Acariformes</taxon>
        <taxon>Sarcoptiformes</taxon>
        <taxon>Astigmata</taxon>
        <taxon>Psoroptidia</taxon>
        <taxon>Analgoidea</taxon>
        <taxon>Pyroglyphidae</taxon>
        <taxon>Dermatophagoidinae</taxon>
        <taxon>Dermatophagoides</taxon>
    </lineage>
</organism>
<comment type="similarity">
    <text evidence="6">Belongs to the NALF family.</text>
</comment>
<dbReference type="EMBL" id="ASGP02000004">
    <property type="protein sequence ID" value="KAH9511729.1"/>
    <property type="molecule type" value="Genomic_DNA"/>
</dbReference>
<proteinExistence type="inferred from homology"/>
<evidence type="ECO:0000256" key="7">
    <source>
        <dbReference type="SAM" id="MobiDB-lite"/>
    </source>
</evidence>
<evidence type="ECO:0000256" key="8">
    <source>
        <dbReference type="SAM" id="SignalP"/>
    </source>
</evidence>
<feature type="compositionally biased region" description="Low complexity" evidence="7">
    <location>
        <begin position="786"/>
        <end position="800"/>
    </location>
</feature>
<dbReference type="GO" id="GO:0015275">
    <property type="term" value="F:stretch-activated, monoatomic cation-selective, calcium channel activity"/>
    <property type="evidence" value="ECO:0007669"/>
    <property type="project" value="TreeGrafter"/>
</dbReference>
<name>A0A922HYR7_DERFA</name>
<dbReference type="AlphaFoldDB" id="A0A922HYR7"/>
<feature type="region of interest" description="Disordered" evidence="7">
    <location>
        <begin position="726"/>
        <end position="836"/>
    </location>
</feature>
<evidence type="ECO:0000313" key="10">
    <source>
        <dbReference type="Proteomes" id="UP000790347"/>
    </source>
</evidence>
<dbReference type="InterPro" id="IPR055288">
    <property type="entry name" value="NALCN_aux_factor_1/2"/>
</dbReference>
<reference evidence="9" key="1">
    <citation type="submission" date="2013-05" db="EMBL/GenBank/DDBJ databases">
        <authorList>
            <person name="Yim A.K.Y."/>
            <person name="Chan T.F."/>
            <person name="Ji K.M."/>
            <person name="Liu X.Y."/>
            <person name="Zhou J.W."/>
            <person name="Li R.Q."/>
            <person name="Yang K.Y."/>
            <person name="Li J."/>
            <person name="Li M."/>
            <person name="Law P.T.W."/>
            <person name="Wu Y.L."/>
            <person name="Cai Z.L."/>
            <person name="Qin H."/>
            <person name="Bao Y."/>
            <person name="Leung R.K.K."/>
            <person name="Ng P.K.S."/>
            <person name="Zou J."/>
            <person name="Zhong X.J."/>
            <person name="Ran P.X."/>
            <person name="Zhong N.S."/>
            <person name="Liu Z.G."/>
            <person name="Tsui S.K.W."/>
        </authorList>
    </citation>
    <scope>NUCLEOTIDE SEQUENCE</scope>
    <source>
        <strain evidence="9">Derf</strain>
        <tissue evidence="9">Whole organism</tissue>
    </source>
</reference>
<evidence type="ECO:0000256" key="4">
    <source>
        <dbReference type="ARBA" id="ARBA00023136"/>
    </source>
</evidence>
<feature type="compositionally biased region" description="Polar residues" evidence="7">
    <location>
        <begin position="767"/>
        <end position="778"/>
    </location>
</feature>
<feature type="compositionally biased region" description="Low complexity" evidence="7">
    <location>
        <begin position="743"/>
        <end position="766"/>
    </location>
</feature>
<dbReference type="GO" id="GO:0098703">
    <property type="term" value="P:calcium ion import across plasma membrane"/>
    <property type="evidence" value="ECO:0007669"/>
    <property type="project" value="TreeGrafter"/>
</dbReference>
<protein>
    <submittedName>
        <fullName evidence="9">Uncharacterized protein</fullName>
    </submittedName>
</protein>
<dbReference type="InterPro" id="IPR036790">
    <property type="entry name" value="Frizzled_dom_sf"/>
</dbReference>
<feature type="region of interest" description="Disordered" evidence="7">
    <location>
        <begin position="603"/>
        <end position="646"/>
    </location>
</feature>
<feature type="compositionally biased region" description="Polar residues" evidence="7">
    <location>
        <begin position="731"/>
        <end position="742"/>
    </location>
</feature>
<sequence>MNEFWFYWSSMLIIIIEPIKSTTVVSNGNDLIQTNEWPLRFHHSPWLHKEFIVRDQSKINDQYQENVDDFDVDLDTNIYYDTDQYHHHHHPQQQQHDQYYTRDDQKEKIDTCDDPDGDGCNRCFQPSIHCERKLKLKKQLLAEHIPGASLTVDELMSISRVETMTKEENRKTMTFQRCLYLNESLIDEMCHTDRRTMRKDLLENLHLRSCRRFLVERSLSKHLYSLVINSTDCSRILKELLVLDNLVEDLACEYESILHRYDCQAKWSVVWTCRDCKLAYRDWLCSVIIPYHLNGNLIKPCQSVCEQVQQKCPHLHPYGKGQYAGEPVFLCIDPNIPFNKKITPNIPFGDEGQCYNPCDLEPCFNDENEAPVLDCPHAKLSTRLLSTDNDDDLEFIDQFNETSILDYSAEQFNTDDSLLSLDMDMIDNNDDIIDDNNNNLDGQQTTEFSILPTTPSEEIDLGENFFDDDKMIIMTGNSDSQTMKSATTTTMTTKATTILPNDGQQWIDEDDYILTSIQHDEPLSSSSKSSKSKSINNQLTQSFQFIDVEQQAAAAASIIAAEMIGHFHSSSSSSSSPSQNVPEKSSEIVQNHDKQIQFENQKKINLPSQSTLENQQSPKQQEEEQQQEVQTLPPPSSSSSSSSSNLMDKTIELSITTNPSTIDPQTYVQEMYREALSISTTNDPFDSVGSNGGGVGLNEQQLNDELNIVVKDFLESNIVKLIDDGNEHWSKSSSTSKMTAIPTTESSTTTTTTTTTSSSSSIISETLPPTGTESSVDNNDVHQQHSKQQQQQSSDTNQIQMMNGSRKNGETNSGNRLYRHYNSRNKDKNSKPDNIPDKIQIKDQKQIGKNSQRSPRAAAAAAAIERNSGSSLLYITSHSNKAIVSNMVPNKSPNAVKYVRKANIFCPSNRLTRLDNFLRESR</sequence>
<evidence type="ECO:0000256" key="6">
    <source>
        <dbReference type="ARBA" id="ARBA00029445"/>
    </source>
</evidence>
<dbReference type="GO" id="GO:0005886">
    <property type="term" value="C:plasma membrane"/>
    <property type="evidence" value="ECO:0007669"/>
    <property type="project" value="TreeGrafter"/>
</dbReference>
<keyword evidence="10" id="KW-1185">Reference proteome</keyword>
<comment type="subcellular location">
    <subcellularLocation>
        <location evidence="1">Membrane</location>
        <topology evidence="1">Multi-pass membrane protein</topology>
    </subcellularLocation>
</comment>
<keyword evidence="4" id="KW-0472">Membrane</keyword>
<evidence type="ECO:0000313" key="9">
    <source>
        <dbReference type="EMBL" id="KAH9511729.1"/>
    </source>
</evidence>
<accession>A0A922HYR7</accession>
<feature type="region of interest" description="Disordered" evidence="7">
    <location>
        <begin position="86"/>
        <end position="107"/>
    </location>
</feature>
<dbReference type="PANTHER" id="PTHR15819:SF11">
    <property type="entry name" value="MID1, ISOFORM A"/>
    <property type="match status" value="1"/>
</dbReference>
<comment type="caution">
    <text evidence="9">The sequence shown here is derived from an EMBL/GenBank/DDBJ whole genome shotgun (WGS) entry which is preliminary data.</text>
</comment>
<feature type="signal peptide" evidence="8">
    <location>
        <begin position="1"/>
        <end position="21"/>
    </location>
</feature>
<dbReference type="PANTHER" id="PTHR15819">
    <property type="entry name" value="TRANSMEMBRANE PROTEIN FAM155"/>
    <property type="match status" value="1"/>
</dbReference>
<evidence type="ECO:0000256" key="1">
    <source>
        <dbReference type="ARBA" id="ARBA00004141"/>
    </source>
</evidence>
<evidence type="ECO:0000256" key="5">
    <source>
        <dbReference type="ARBA" id="ARBA00023180"/>
    </source>
</evidence>